<comment type="caution">
    <text evidence="13">The sequence shown here is derived from an EMBL/GenBank/DDBJ whole genome shotgun (WGS) entry which is preliminary data.</text>
</comment>
<evidence type="ECO:0000256" key="8">
    <source>
        <dbReference type="ARBA" id="ARBA00023133"/>
    </source>
</evidence>
<feature type="transmembrane region" description="Helical" evidence="12">
    <location>
        <begin position="279"/>
        <end position="301"/>
    </location>
</feature>
<keyword evidence="14" id="KW-1185">Reference proteome</keyword>
<dbReference type="OrthoDB" id="1447144at2"/>
<dbReference type="AlphaFoldDB" id="A0A2W1MX14"/>
<gene>
    <name evidence="13" type="ORF">DNU06_12505</name>
</gene>
<feature type="transmembrane region" description="Helical" evidence="12">
    <location>
        <begin position="166"/>
        <end position="186"/>
    </location>
</feature>
<keyword evidence="9 12" id="KW-0472">Membrane</keyword>
<proteinExistence type="predicted"/>
<keyword evidence="10" id="KW-1015">Disulfide bond</keyword>
<feature type="transmembrane region" description="Helical" evidence="12">
    <location>
        <begin position="207"/>
        <end position="226"/>
    </location>
</feature>
<protein>
    <submittedName>
        <fullName evidence="13">Heme A synthase</fullName>
    </submittedName>
</protein>
<evidence type="ECO:0000256" key="3">
    <source>
        <dbReference type="ARBA" id="ARBA00022692"/>
    </source>
</evidence>
<dbReference type="PANTHER" id="PTHR35457">
    <property type="entry name" value="HEME A SYNTHASE"/>
    <property type="match status" value="1"/>
</dbReference>
<dbReference type="InterPro" id="IPR050450">
    <property type="entry name" value="COX15/CtaA_HemeA_synthase"/>
</dbReference>
<evidence type="ECO:0000256" key="2">
    <source>
        <dbReference type="ARBA" id="ARBA00022475"/>
    </source>
</evidence>
<name>A0A2W1MX14_9FLAO</name>
<keyword evidence="8" id="KW-0350">Heme biosynthesis</keyword>
<reference evidence="13 14" key="1">
    <citation type="submission" date="2018-06" db="EMBL/GenBank/DDBJ databases">
        <title>The draft genome sequence of Crocinitomix sp. SM1701.</title>
        <authorList>
            <person name="Zhang X."/>
        </authorList>
    </citation>
    <scope>NUCLEOTIDE SEQUENCE [LARGE SCALE GENOMIC DNA]</scope>
    <source>
        <strain evidence="13 14">SM1701</strain>
    </source>
</reference>
<evidence type="ECO:0000256" key="12">
    <source>
        <dbReference type="SAM" id="Phobius"/>
    </source>
</evidence>
<keyword evidence="4" id="KW-0479">Metal-binding</keyword>
<dbReference type="PANTHER" id="PTHR35457:SF1">
    <property type="entry name" value="HEME A SYNTHASE"/>
    <property type="match status" value="1"/>
</dbReference>
<keyword evidence="7" id="KW-0408">Iron</keyword>
<feature type="transmembrane region" description="Helical" evidence="12">
    <location>
        <begin position="313"/>
        <end position="332"/>
    </location>
</feature>
<keyword evidence="6" id="KW-0560">Oxidoreductase</keyword>
<evidence type="ECO:0000256" key="4">
    <source>
        <dbReference type="ARBA" id="ARBA00022723"/>
    </source>
</evidence>
<dbReference type="Pfam" id="PF02628">
    <property type="entry name" value="COX15-CtaA"/>
    <property type="match status" value="2"/>
</dbReference>
<dbReference type="GO" id="GO:0016491">
    <property type="term" value="F:oxidoreductase activity"/>
    <property type="evidence" value="ECO:0007669"/>
    <property type="project" value="UniProtKB-KW"/>
</dbReference>
<evidence type="ECO:0000256" key="9">
    <source>
        <dbReference type="ARBA" id="ARBA00023136"/>
    </source>
</evidence>
<dbReference type="Proteomes" id="UP000249248">
    <property type="component" value="Unassembled WGS sequence"/>
</dbReference>
<evidence type="ECO:0000256" key="6">
    <source>
        <dbReference type="ARBA" id="ARBA00023002"/>
    </source>
</evidence>
<evidence type="ECO:0000256" key="1">
    <source>
        <dbReference type="ARBA" id="ARBA00004141"/>
    </source>
</evidence>
<organism evidence="13 14">
    <name type="scientific">Putridiphycobacter roseus</name>
    <dbReference type="NCBI Taxonomy" id="2219161"/>
    <lineage>
        <taxon>Bacteria</taxon>
        <taxon>Pseudomonadati</taxon>
        <taxon>Bacteroidota</taxon>
        <taxon>Flavobacteriia</taxon>
        <taxon>Flavobacteriales</taxon>
        <taxon>Crocinitomicaceae</taxon>
        <taxon>Putridiphycobacter</taxon>
    </lineage>
</organism>
<keyword evidence="3 12" id="KW-0812">Transmembrane</keyword>
<evidence type="ECO:0000313" key="14">
    <source>
        <dbReference type="Proteomes" id="UP000249248"/>
    </source>
</evidence>
<evidence type="ECO:0000313" key="13">
    <source>
        <dbReference type="EMBL" id="PZE16669.1"/>
    </source>
</evidence>
<evidence type="ECO:0000256" key="11">
    <source>
        <dbReference type="ARBA" id="ARBA00023444"/>
    </source>
</evidence>
<keyword evidence="2" id="KW-1003">Cell membrane</keyword>
<evidence type="ECO:0000256" key="7">
    <source>
        <dbReference type="ARBA" id="ARBA00023004"/>
    </source>
</evidence>
<dbReference type="EMBL" id="QKSB01000007">
    <property type="protein sequence ID" value="PZE16669.1"/>
    <property type="molecule type" value="Genomic_DNA"/>
</dbReference>
<feature type="transmembrane region" description="Helical" evidence="12">
    <location>
        <begin position="253"/>
        <end position="272"/>
    </location>
</feature>
<keyword evidence="5 12" id="KW-1133">Transmembrane helix</keyword>
<dbReference type="RefSeq" id="WP_111063700.1">
    <property type="nucleotide sequence ID" value="NZ_JBHUCU010000017.1"/>
</dbReference>
<sequence length="341" mass="39825">MSRSFIRLSWITLVFIFLVVIAGSIVRSSGAGMGCPDWPKCFDQIIPPTDISQLPDNYQDIYLEKRLKKIDRFVNILNKIGLERVGEQIKNDDSLHREEVFNWVKTYTEYGNRVVGFIAGNLVLITFIWVLIKYRSKRKLLLLSFLNLILISFEGWLGSIVVATNLIPWVLSLHMIFALIIIWIQIEIIHIAQNKKYSISIPKTFKNIFYLSIALTAIQILMGVQVRQEVDFKVIDGVDRSFWIEELKNEFNFLFHRSFSWLLLIVNIYLFWNNKNKHFGIPIFNFILFLLTIEFITGILFSYANMPAITQPIHILVACLILGFQLYGLNYLKYSRESLLR</sequence>
<evidence type="ECO:0000256" key="5">
    <source>
        <dbReference type="ARBA" id="ARBA00022989"/>
    </source>
</evidence>
<dbReference type="InterPro" id="IPR003780">
    <property type="entry name" value="COX15/CtaA_fam"/>
</dbReference>
<dbReference type="GO" id="GO:0016020">
    <property type="term" value="C:membrane"/>
    <property type="evidence" value="ECO:0007669"/>
    <property type="project" value="UniProtKB-SubCell"/>
</dbReference>
<accession>A0A2W1MX14</accession>
<comment type="subcellular location">
    <subcellularLocation>
        <location evidence="1">Membrane</location>
        <topology evidence="1">Multi-pass membrane protein</topology>
    </subcellularLocation>
</comment>
<evidence type="ECO:0000256" key="10">
    <source>
        <dbReference type="ARBA" id="ARBA00023157"/>
    </source>
</evidence>
<feature type="transmembrane region" description="Helical" evidence="12">
    <location>
        <begin position="139"/>
        <end position="160"/>
    </location>
</feature>
<comment type="pathway">
    <text evidence="11">Porphyrin-containing compound metabolism.</text>
</comment>
<dbReference type="GO" id="GO:0046872">
    <property type="term" value="F:metal ion binding"/>
    <property type="evidence" value="ECO:0007669"/>
    <property type="project" value="UniProtKB-KW"/>
</dbReference>
<feature type="transmembrane region" description="Helical" evidence="12">
    <location>
        <begin position="114"/>
        <end position="132"/>
    </location>
</feature>
<dbReference type="GO" id="GO:0006784">
    <property type="term" value="P:heme A biosynthetic process"/>
    <property type="evidence" value="ECO:0007669"/>
    <property type="project" value="InterPro"/>
</dbReference>